<dbReference type="SUPFAM" id="SSF50814">
    <property type="entry name" value="Lipocalins"/>
    <property type="match status" value="1"/>
</dbReference>
<dbReference type="EMBL" id="GEDV01008325">
    <property type="protein sequence ID" value="JAP80232.1"/>
    <property type="molecule type" value="Transcribed_RNA"/>
</dbReference>
<dbReference type="AlphaFoldDB" id="A0A131YNX1"/>
<accession>A0A131YNX1</accession>
<dbReference type="Gene3D" id="2.40.128.20">
    <property type="match status" value="1"/>
</dbReference>
<organism evidence="1">
    <name type="scientific">Rhipicephalus appendiculatus</name>
    <name type="common">Brown ear tick</name>
    <dbReference type="NCBI Taxonomy" id="34631"/>
    <lineage>
        <taxon>Eukaryota</taxon>
        <taxon>Metazoa</taxon>
        <taxon>Ecdysozoa</taxon>
        <taxon>Arthropoda</taxon>
        <taxon>Chelicerata</taxon>
        <taxon>Arachnida</taxon>
        <taxon>Acari</taxon>
        <taxon>Parasitiformes</taxon>
        <taxon>Ixodida</taxon>
        <taxon>Ixodoidea</taxon>
        <taxon>Ixodidae</taxon>
        <taxon>Rhipicephalinae</taxon>
        <taxon>Rhipicephalus</taxon>
        <taxon>Rhipicephalus</taxon>
    </lineage>
</organism>
<evidence type="ECO:0000313" key="1">
    <source>
        <dbReference type="EMBL" id="JAP80232.1"/>
    </source>
</evidence>
<protein>
    <submittedName>
        <fullName evidence="1">Lipocalin</fullName>
    </submittedName>
</protein>
<reference evidence="1" key="1">
    <citation type="journal article" date="2016" name="Ticks Tick Borne Dis.">
        <title>De novo assembly and annotation of the salivary gland transcriptome of Rhipicephalus appendiculatus male and female ticks during blood feeding.</title>
        <authorList>
            <person name="de Castro M.H."/>
            <person name="de Klerk D."/>
            <person name="Pienaar R."/>
            <person name="Latif A.A."/>
            <person name="Rees D.J."/>
            <person name="Mans B.J."/>
        </authorList>
    </citation>
    <scope>NUCLEOTIDE SEQUENCE</scope>
    <source>
        <tissue evidence="1">Salivary glands</tissue>
    </source>
</reference>
<sequence>MLNIPQMVFSQMWTLSIVCMITLFHATNGVTLQDLKNFLHTYQKVWTHTRSFEVGPPQHRHRCIYAEIRLTEHGRYVYAQHYEVDFQWISQLFDAQIFESHKRPVLRIKRRTGKHFYDYTMVFWSPSEHCAVFTFLLNGKRKCEMQVWDDRIQLHVPMCRMAYKSHCAKGEFPIYTRQCSPPRKSKLGSQILFTR</sequence>
<proteinExistence type="predicted"/>
<dbReference type="InterPro" id="IPR012674">
    <property type="entry name" value="Calycin"/>
</dbReference>
<name>A0A131YNX1_RHIAP</name>